<evidence type="ECO:0000256" key="6">
    <source>
        <dbReference type="ARBA" id="ARBA00023136"/>
    </source>
</evidence>
<evidence type="ECO:0000256" key="7">
    <source>
        <dbReference type="SAM" id="Phobius"/>
    </source>
</evidence>
<keyword evidence="5 7" id="KW-1133">Transmembrane helix</keyword>
<gene>
    <name evidence="9" type="ORF">XM47_17050</name>
</gene>
<evidence type="ECO:0000256" key="1">
    <source>
        <dbReference type="ARBA" id="ARBA00004533"/>
    </source>
</evidence>
<keyword evidence="10" id="KW-1185">Reference proteome</keyword>
<evidence type="ECO:0000256" key="2">
    <source>
        <dbReference type="ARBA" id="ARBA00022475"/>
    </source>
</evidence>
<evidence type="ECO:0000259" key="8">
    <source>
        <dbReference type="Pfam" id="PF02470"/>
    </source>
</evidence>
<dbReference type="Proteomes" id="UP000037600">
    <property type="component" value="Unassembled WGS sequence"/>
</dbReference>
<dbReference type="GO" id="GO:0005886">
    <property type="term" value="C:plasma membrane"/>
    <property type="evidence" value="ECO:0007669"/>
    <property type="project" value="UniProtKB-SubCell"/>
</dbReference>
<keyword evidence="4 7" id="KW-0812">Transmembrane</keyword>
<dbReference type="InterPro" id="IPR051800">
    <property type="entry name" value="PqiA-PqiB_transport"/>
</dbReference>
<comment type="caution">
    <text evidence="9">The sequence shown here is derived from an EMBL/GenBank/DDBJ whole genome shotgun (WGS) entry which is preliminary data.</text>
</comment>
<keyword evidence="3" id="KW-0997">Cell inner membrane</keyword>
<dbReference type="OrthoDB" id="9806984at2"/>
<dbReference type="PATRIC" id="fig|1513271.3.peg.3499"/>
<evidence type="ECO:0000256" key="3">
    <source>
        <dbReference type="ARBA" id="ARBA00022519"/>
    </source>
</evidence>
<evidence type="ECO:0000256" key="5">
    <source>
        <dbReference type="ARBA" id="ARBA00022989"/>
    </source>
</evidence>
<feature type="transmembrane region" description="Helical" evidence="7">
    <location>
        <begin position="12"/>
        <end position="31"/>
    </location>
</feature>
<dbReference type="STRING" id="1513271.XM47_17050"/>
<protein>
    <recommendedName>
        <fullName evidence="8">Mce/MlaD domain-containing protein</fullName>
    </recommendedName>
</protein>
<feature type="domain" description="Mce/MlaD" evidence="8">
    <location>
        <begin position="38"/>
        <end position="129"/>
    </location>
</feature>
<sequence length="549" mass="60603">MIKANIKKNTKLSSVWLIPLFAIFISSWFVVKHYMERGTEIEIRFNNAEGIDAKRTQIKALNVDVGTVIKVQINDDLKTVTVIARIKPQAVSLLRQDSEFWVVKPRIGSKGVSGLGTLLSGAYIELEPGQDSPGRTQFVGLENPPLTRVNKGGINLSLISHVASSINPSDPVLYQGVEVGQVTNVDVTVKNKIKTSIFIEAPYSQMINSNTRFYNASGLSFRLSSQGLDMHSQSMESILTGGVAFELGHSSAPPEAVTDGDEFTLFENKRAVLEHPYKYFVDYLLLFDGSVRGLTIGEVVEYRGIKIGSVIDIDFKYLDSKQFEQASMPLVPVLVRLYPGHLFEQDTPEARERLVSVLSEHVNKGLKAALKTGSLVSGQSLVQLDFYSESNNASVEKVGQYLSLPTINDNLDVMLTSLNKIMLKIEALPLDNTLTQVNSVVANMDENLNQVSSLVKQVNNLVEQANKLLNSEQVNQLPGEVNETLRLVQNTLTQFTEESGTLNTVNQSVDNLNQALLSIQKLVEQLEQTPDALIWGKQAEQEVRPGEGL</sequence>
<dbReference type="PANTHER" id="PTHR30462:SF2">
    <property type="entry name" value="INTERMEMBRANE TRANSPORT PROTEIN PQIB"/>
    <property type="match status" value="1"/>
</dbReference>
<comment type="subcellular location">
    <subcellularLocation>
        <location evidence="1">Cell inner membrane</location>
    </subcellularLocation>
</comment>
<accession>A0A0J8GRL7</accession>
<evidence type="ECO:0000313" key="9">
    <source>
        <dbReference type="EMBL" id="KMT63934.1"/>
    </source>
</evidence>
<organism evidence="9 10">
    <name type="scientific">Catenovulum maritimum</name>
    <dbReference type="NCBI Taxonomy" id="1513271"/>
    <lineage>
        <taxon>Bacteria</taxon>
        <taxon>Pseudomonadati</taxon>
        <taxon>Pseudomonadota</taxon>
        <taxon>Gammaproteobacteria</taxon>
        <taxon>Alteromonadales</taxon>
        <taxon>Alteromonadaceae</taxon>
        <taxon>Catenovulum</taxon>
    </lineage>
</organism>
<dbReference type="RefSeq" id="WP_048695247.1">
    <property type="nucleotide sequence ID" value="NZ_KQ130507.1"/>
</dbReference>
<name>A0A0J8GRL7_9ALTE</name>
<proteinExistence type="predicted"/>
<evidence type="ECO:0000313" key="10">
    <source>
        <dbReference type="Proteomes" id="UP000037600"/>
    </source>
</evidence>
<dbReference type="Pfam" id="PF02470">
    <property type="entry name" value="MlaD"/>
    <property type="match status" value="3"/>
</dbReference>
<dbReference type="PANTHER" id="PTHR30462">
    <property type="entry name" value="INTERMEMBRANE TRANSPORT PROTEIN PQIB-RELATED"/>
    <property type="match status" value="1"/>
</dbReference>
<feature type="domain" description="Mce/MlaD" evidence="8">
    <location>
        <begin position="163"/>
        <end position="219"/>
    </location>
</feature>
<evidence type="ECO:0000256" key="4">
    <source>
        <dbReference type="ARBA" id="ARBA00022692"/>
    </source>
</evidence>
<keyword evidence="2" id="KW-1003">Cell membrane</keyword>
<dbReference type="InterPro" id="IPR003399">
    <property type="entry name" value="Mce/MlaD"/>
</dbReference>
<dbReference type="EMBL" id="LAZL01000036">
    <property type="protein sequence ID" value="KMT63934.1"/>
    <property type="molecule type" value="Genomic_DNA"/>
</dbReference>
<feature type="domain" description="Mce/MlaD" evidence="8">
    <location>
        <begin position="290"/>
        <end position="386"/>
    </location>
</feature>
<keyword evidence="6 7" id="KW-0472">Membrane</keyword>
<dbReference type="AlphaFoldDB" id="A0A0J8GRL7"/>
<reference evidence="9 10" key="1">
    <citation type="submission" date="2015-04" db="EMBL/GenBank/DDBJ databases">
        <title>Draft Genome Sequence of the Novel Agar-Digesting Marine Bacterium Q1.</title>
        <authorList>
            <person name="Li Y."/>
            <person name="Li D."/>
            <person name="Chen G."/>
            <person name="Du Z."/>
        </authorList>
    </citation>
    <scope>NUCLEOTIDE SEQUENCE [LARGE SCALE GENOMIC DNA]</scope>
    <source>
        <strain evidence="9 10">Q1</strain>
    </source>
</reference>